<dbReference type="EMBL" id="CCKQ01004850">
    <property type="protein sequence ID" value="CDW76003.1"/>
    <property type="molecule type" value="Genomic_DNA"/>
</dbReference>
<dbReference type="InParanoid" id="A0A078A3B9"/>
<keyword evidence="1" id="KW-0732">Signal</keyword>
<dbReference type="InterPro" id="IPR029058">
    <property type="entry name" value="AB_hydrolase_fold"/>
</dbReference>
<dbReference type="Proteomes" id="UP000039865">
    <property type="component" value="Unassembled WGS sequence"/>
</dbReference>
<reference evidence="2 3" key="1">
    <citation type="submission" date="2014-06" db="EMBL/GenBank/DDBJ databases">
        <authorList>
            <person name="Swart Estienne"/>
        </authorList>
    </citation>
    <scope>NUCLEOTIDE SEQUENCE [LARGE SCALE GENOMIC DNA]</scope>
    <source>
        <strain evidence="2 3">130c</strain>
    </source>
</reference>
<dbReference type="PANTHER" id="PTHR32015:SF1">
    <property type="entry name" value="LIPASE"/>
    <property type="match status" value="1"/>
</dbReference>
<dbReference type="InterPro" id="IPR002918">
    <property type="entry name" value="Lipase_EstA/Esterase_EstB"/>
</dbReference>
<evidence type="ECO:0000313" key="2">
    <source>
        <dbReference type="EMBL" id="CDW76003.1"/>
    </source>
</evidence>
<feature type="chain" id="PRO_5001729148" evidence="1">
    <location>
        <begin position="25"/>
        <end position="345"/>
    </location>
</feature>
<dbReference type="GO" id="GO:0016042">
    <property type="term" value="P:lipid catabolic process"/>
    <property type="evidence" value="ECO:0007669"/>
    <property type="project" value="InterPro"/>
</dbReference>
<dbReference type="Pfam" id="PF01674">
    <property type="entry name" value="Lipase_2"/>
    <property type="match status" value="1"/>
</dbReference>
<protein>
    <submittedName>
        <fullName evidence="2">Lipase</fullName>
    </submittedName>
</protein>
<dbReference type="PANTHER" id="PTHR32015">
    <property type="entry name" value="FASTING INDUCED LIPASE"/>
    <property type="match status" value="1"/>
</dbReference>
<accession>A0A078A3B9</accession>
<sequence>MKSSPTKLAVLSTVLLSSLSLASAQNSTYKRGLTDHFIGYLGATKNYYPYHFNRTDFFGGSFGGKDNDSTPITKVPVIFIHGAADQIIGEEWANNGFRYSIEYFLQQGYTKAELYGSMWGFADLFYEYNLVHNSEWILQIRKFIEAVIDYTGAEKVNIIAHSMGVTLSRAAIKGGKYSIGDDQEIDLGEPINEFIQTYVAIAGGNYGVSICNIQFYYDAFRICNNQTGFFPGTQDDKPQCKDISKFLGRLNKNKIKEGDYTYALLSLYDQVVPPVVFNRYTSFFPTMDQGFIFNSSEYDHVGVRDLTANVQYVLVNQHYFTPSQGENVFLYANSDEKQDIKVFLQ</sequence>
<evidence type="ECO:0000313" key="3">
    <source>
        <dbReference type="Proteomes" id="UP000039865"/>
    </source>
</evidence>
<dbReference type="Gene3D" id="3.40.50.1820">
    <property type="entry name" value="alpha/beta hydrolase"/>
    <property type="match status" value="1"/>
</dbReference>
<feature type="signal peptide" evidence="1">
    <location>
        <begin position="1"/>
        <end position="24"/>
    </location>
</feature>
<evidence type="ECO:0000256" key="1">
    <source>
        <dbReference type="SAM" id="SignalP"/>
    </source>
</evidence>
<proteinExistence type="predicted"/>
<dbReference type="AlphaFoldDB" id="A0A078A3B9"/>
<name>A0A078A3B9_STYLE</name>
<dbReference type="SUPFAM" id="SSF53474">
    <property type="entry name" value="alpha/beta-Hydrolases"/>
    <property type="match status" value="1"/>
</dbReference>
<organism evidence="2 3">
    <name type="scientific">Stylonychia lemnae</name>
    <name type="common">Ciliate</name>
    <dbReference type="NCBI Taxonomy" id="5949"/>
    <lineage>
        <taxon>Eukaryota</taxon>
        <taxon>Sar</taxon>
        <taxon>Alveolata</taxon>
        <taxon>Ciliophora</taxon>
        <taxon>Intramacronucleata</taxon>
        <taxon>Spirotrichea</taxon>
        <taxon>Stichotrichia</taxon>
        <taxon>Sporadotrichida</taxon>
        <taxon>Oxytrichidae</taxon>
        <taxon>Stylonychinae</taxon>
        <taxon>Stylonychia</taxon>
    </lineage>
</organism>
<keyword evidence="3" id="KW-1185">Reference proteome</keyword>
<gene>
    <name evidence="2" type="primary">Contig14091.g15022</name>
    <name evidence="2" type="ORF">STYLEM_4999</name>
</gene>
<dbReference type="GO" id="GO:0016298">
    <property type="term" value="F:lipase activity"/>
    <property type="evidence" value="ECO:0007669"/>
    <property type="project" value="TreeGrafter"/>
</dbReference>